<dbReference type="GeneID" id="25321613"/>
<evidence type="ECO:0000256" key="3">
    <source>
        <dbReference type="ARBA" id="ARBA00022448"/>
    </source>
</evidence>
<proteinExistence type="inferred from homology"/>
<dbReference type="InterPro" id="IPR057942">
    <property type="entry name" value="TPR_TNPO3_IPO13_3rd"/>
</dbReference>
<evidence type="ECO:0000256" key="4">
    <source>
        <dbReference type="ARBA" id="ARBA00022927"/>
    </source>
</evidence>
<dbReference type="GO" id="GO:0006606">
    <property type="term" value="P:protein import into nucleus"/>
    <property type="evidence" value="ECO:0007669"/>
    <property type="project" value="TreeGrafter"/>
</dbReference>
<name>A0A0F4YEY5_RASE3</name>
<dbReference type="PANTHER" id="PTHR12363">
    <property type="entry name" value="TRANSPORTIN 3 AND IMPORTIN 13"/>
    <property type="match status" value="1"/>
</dbReference>
<keyword evidence="8" id="KW-1185">Reference proteome</keyword>
<comment type="subcellular location">
    <subcellularLocation>
        <location evidence="1">Nucleus</location>
    </subcellularLocation>
</comment>
<dbReference type="Pfam" id="PF24140">
    <property type="entry name" value="TPR_TNPO3_IPO13_3rd"/>
    <property type="match status" value="1"/>
</dbReference>
<dbReference type="STRING" id="1408163.A0A0F4YEY5"/>
<evidence type="ECO:0000259" key="6">
    <source>
        <dbReference type="Pfam" id="PF03810"/>
    </source>
</evidence>
<dbReference type="InterPro" id="IPR040520">
    <property type="entry name" value="Importin_rep_3"/>
</dbReference>
<evidence type="ECO:0000256" key="1">
    <source>
        <dbReference type="ARBA" id="ARBA00004123"/>
    </source>
</evidence>
<dbReference type="InterPro" id="IPR001494">
    <property type="entry name" value="Importin-beta_N"/>
</dbReference>
<keyword evidence="5" id="KW-0539">Nucleus</keyword>
<dbReference type="EMBL" id="LASV01000742">
    <property type="protein sequence ID" value="KKA16700.1"/>
    <property type="molecule type" value="Genomic_DNA"/>
</dbReference>
<comment type="similarity">
    <text evidence="2">Belongs to the importin beta family.</text>
</comment>
<dbReference type="RefSeq" id="XP_013323312.1">
    <property type="nucleotide sequence ID" value="XM_013467858.1"/>
</dbReference>
<dbReference type="GO" id="GO:0005634">
    <property type="term" value="C:nucleus"/>
    <property type="evidence" value="ECO:0007669"/>
    <property type="project" value="UniProtKB-SubCell"/>
</dbReference>
<dbReference type="Gene3D" id="1.25.10.10">
    <property type="entry name" value="Leucine-rich Repeat Variant"/>
    <property type="match status" value="1"/>
</dbReference>
<dbReference type="GO" id="GO:0005737">
    <property type="term" value="C:cytoplasm"/>
    <property type="evidence" value="ECO:0007669"/>
    <property type="project" value="TreeGrafter"/>
</dbReference>
<feature type="domain" description="Importin N-terminal" evidence="6">
    <location>
        <begin position="45"/>
        <end position="103"/>
    </location>
</feature>
<dbReference type="OrthoDB" id="2016913at2759"/>
<dbReference type="InterPro" id="IPR016024">
    <property type="entry name" value="ARM-type_fold"/>
</dbReference>
<sequence>MDEVMPAGAPDPAVDINALLEETKNLVSELYHPRGRTPAELKAVQDRLQVIQKSPQGWQIADGLLGADDTDMRFFGALTFTVKINQDWNELSEKDVQDLLTYLMQRFVALVNWGEKPLVLRKLASSLVAVFLRPNTTWNRAICDLAESLSNRNQVPKEQYLPTDFEGAALPALNEIQIAALLLFSTTMAEEAVKRSSQVRRSGEHPVADNIRDAFCLCDFVLRHFLRQFVLGNPVNDVSIGIEALESYRAWLNVRANIRMREPIEASELSSQMENLVQCLGIPGLSKPATEILTELLGSGDKTLTDWHLNVILEYIVSEAGSAHVTALLDGDYEDEHMSFLELVLTYSSTRRVELLLGALTPTHEKLLAYMDTLFHGPGYPGAEDKVAPHLLEWWTEAADELQELSPEEYESSKLEHARQNLAKAVLNCFGRLLYPSREQLDQWDHDDKSEYHSFRRDARDFLLAAYPTLGVELVQLFQQRTQSALETENWKNFEASVFCLAQLSEAVDGNEQAAQCLNEIFFSDKFAALCVSQETQITLKARQTLVDMLGKYEIFFERTRALLPRVLTFLFASLNVASCTAAAARSISSLCKSCRTALTSELPVFLNLFREFHQLPAATVQNLERVVEGIAAVIQALDSDEAKVPYLNDLLSPFHAHAMAAREEAQKGDVEAARNRGHLALSCIASIGRGLRADVDGVVDLESDKDSHVADNTFWTSHPCQQGIIQCLEMFLSDFPLDVTIVEGVCEVLKAGFTEKMGLYVFHPRTTATFLANIPLGINGAADVVMSTASAFLASHKARPNEIREEAGLLIIHVYYAFRFMLENPEQRDPEIANSGIGFLTRLLGKYYPILFSLTNPPPPKTVQDTPTGPEPPVLSTILDFTLTALRGPEPLPLRSASQFWVGTLSLPVNTGPIQRVIRDYLPRLCHVVITQLGGGCARSDLNHLTEVLKKIVFKYQGAAQPHLAAALEALRTKDGNQQQQQPEAVSKEHDRFLSMVLAARGSAATNQIVRQFWVKCRGAGFDYAG</sequence>
<dbReference type="GO" id="GO:0031267">
    <property type="term" value="F:small GTPase binding"/>
    <property type="evidence" value="ECO:0007669"/>
    <property type="project" value="InterPro"/>
</dbReference>
<keyword evidence="3" id="KW-0813">Transport</keyword>
<organism evidence="7 8">
    <name type="scientific">Rasamsonia emersonii (strain ATCC 16479 / CBS 393.64 / IMI 116815)</name>
    <dbReference type="NCBI Taxonomy" id="1408163"/>
    <lineage>
        <taxon>Eukaryota</taxon>
        <taxon>Fungi</taxon>
        <taxon>Dikarya</taxon>
        <taxon>Ascomycota</taxon>
        <taxon>Pezizomycotina</taxon>
        <taxon>Eurotiomycetes</taxon>
        <taxon>Eurotiomycetidae</taxon>
        <taxon>Eurotiales</taxon>
        <taxon>Trichocomaceae</taxon>
        <taxon>Rasamsonia</taxon>
    </lineage>
</organism>
<dbReference type="InterPro" id="IPR011989">
    <property type="entry name" value="ARM-like"/>
</dbReference>
<dbReference type="InterPro" id="IPR051345">
    <property type="entry name" value="Importin_beta-like_NTR"/>
</dbReference>
<evidence type="ECO:0000256" key="5">
    <source>
        <dbReference type="ARBA" id="ARBA00023242"/>
    </source>
</evidence>
<dbReference type="PANTHER" id="PTHR12363:SF33">
    <property type="entry name" value="IMPORTIN-13"/>
    <property type="match status" value="1"/>
</dbReference>
<dbReference type="Pfam" id="PF03810">
    <property type="entry name" value="IBN_N"/>
    <property type="match status" value="1"/>
</dbReference>
<evidence type="ECO:0000313" key="8">
    <source>
        <dbReference type="Proteomes" id="UP000053958"/>
    </source>
</evidence>
<dbReference type="SUPFAM" id="SSF48371">
    <property type="entry name" value="ARM repeat"/>
    <property type="match status" value="1"/>
</dbReference>
<evidence type="ECO:0000256" key="2">
    <source>
        <dbReference type="ARBA" id="ARBA00007991"/>
    </source>
</evidence>
<dbReference type="Proteomes" id="UP000053958">
    <property type="component" value="Unassembled WGS sequence"/>
</dbReference>
<dbReference type="Pfam" id="PF18806">
    <property type="entry name" value="Importin_rep_3"/>
    <property type="match status" value="1"/>
</dbReference>
<keyword evidence="4" id="KW-0653">Protein transport</keyword>
<dbReference type="AlphaFoldDB" id="A0A0F4YEY5"/>
<gene>
    <name evidence="7" type="ORF">T310_9681</name>
</gene>
<evidence type="ECO:0000313" key="7">
    <source>
        <dbReference type="EMBL" id="KKA16700.1"/>
    </source>
</evidence>
<protein>
    <submittedName>
        <fullName evidence="7">Importin 13</fullName>
    </submittedName>
</protein>
<reference evidence="7 8" key="1">
    <citation type="submission" date="2015-04" db="EMBL/GenBank/DDBJ databases">
        <authorList>
            <person name="Heijne W.H."/>
            <person name="Fedorova N.D."/>
            <person name="Nierman W.C."/>
            <person name="Vollebregt A.W."/>
            <person name="Zhao Z."/>
            <person name="Wu L."/>
            <person name="Kumar M."/>
            <person name="Stam H."/>
            <person name="van den Berg M.A."/>
            <person name="Pel H.J."/>
        </authorList>
    </citation>
    <scope>NUCLEOTIDE SEQUENCE [LARGE SCALE GENOMIC DNA]</scope>
    <source>
        <strain evidence="7 8">CBS 393.64</strain>
    </source>
</reference>
<accession>A0A0F4YEY5</accession>
<comment type="caution">
    <text evidence="7">The sequence shown here is derived from an EMBL/GenBank/DDBJ whole genome shotgun (WGS) entry which is preliminary data.</text>
</comment>